<protein>
    <submittedName>
        <fullName evidence="1">Uncharacterized protein</fullName>
    </submittedName>
</protein>
<organism evidence="1 2">
    <name type="scientific">Lecanicillium saksenae</name>
    <dbReference type="NCBI Taxonomy" id="468837"/>
    <lineage>
        <taxon>Eukaryota</taxon>
        <taxon>Fungi</taxon>
        <taxon>Dikarya</taxon>
        <taxon>Ascomycota</taxon>
        <taxon>Pezizomycotina</taxon>
        <taxon>Sordariomycetes</taxon>
        <taxon>Hypocreomycetidae</taxon>
        <taxon>Hypocreales</taxon>
        <taxon>Cordycipitaceae</taxon>
        <taxon>Lecanicillium</taxon>
    </lineage>
</organism>
<name>A0ACC1QKD7_9HYPO</name>
<evidence type="ECO:0000313" key="1">
    <source>
        <dbReference type="EMBL" id="KAJ3480885.1"/>
    </source>
</evidence>
<dbReference type="Proteomes" id="UP001148737">
    <property type="component" value="Unassembled WGS sequence"/>
</dbReference>
<comment type="caution">
    <text evidence="1">The sequence shown here is derived from an EMBL/GenBank/DDBJ whole genome shotgun (WGS) entry which is preliminary data.</text>
</comment>
<gene>
    <name evidence="1" type="ORF">NLG97_g7959</name>
</gene>
<keyword evidence="2" id="KW-1185">Reference proteome</keyword>
<sequence>MDTVDSQDDGAGVTLTGAQETLLITLLAKYNDFHQPRPLVGDRWAVDVIDCLGKRQHDNIVGRMPRGILSHPATVTMRVRTMDEWVTEFLQHHKDEPVTVVHLACGLDARALRLREKCGVDVRWIDLDMTDVIDARRRVAAAMPVPRGASGAEKAYSYSMVASDVTEKQWLEDIPADRKTLVIMEGLSMYLSEETCNALIERMIDHFAPHGGEMVFDVMGSKFALILNWIVRTIKHFDVHFGYTINSPKVVLQRHQRLGLLENYSVVNNPALKLLSWTPRMFLWFFSWMPYASTMGGFYRFKM</sequence>
<evidence type="ECO:0000313" key="2">
    <source>
        <dbReference type="Proteomes" id="UP001148737"/>
    </source>
</evidence>
<accession>A0ACC1QKD7</accession>
<reference evidence="1" key="1">
    <citation type="submission" date="2022-07" db="EMBL/GenBank/DDBJ databases">
        <title>Genome Sequence of Lecanicillium saksenae.</title>
        <authorList>
            <person name="Buettner E."/>
        </authorList>
    </citation>
    <scope>NUCLEOTIDE SEQUENCE</scope>
    <source>
        <strain evidence="1">VT-O1</strain>
    </source>
</reference>
<proteinExistence type="predicted"/>
<dbReference type="EMBL" id="JANAKD010001309">
    <property type="protein sequence ID" value="KAJ3480885.1"/>
    <property type="molecule type" value="Genomic_DNA"/>
</dbReference>